<feature type="coiled-coil region" evidence="9">
    <location>
        <begin position="127"/>
        <end position="157"/>
    </location>
</feature>
<keyword evidence="11" id="KW-0812">Transmembrane</keyword>
<dbReference type="GO" id="GO:0000155">
    <property type="term" value="F:phosphorelay sensor kinase activity"/>
    <property type="evidence" value="ECO:0007669"/>
    <property type="project" value="InterPro"/>
</dbReference>
<dbReference type="GO" id="GO:0046983">
    <property type="term" value="F:protein dimerization activity"/>
    <property type="evidence" value="ECO:0007669"/>
    <property type="project" value="InterPro"/>
</dbReference>
<evidence type="ECO:0000256" key="11">
    <source>
        <dbReference type="SAM" id="Phobius"/>
    </source>
</evidence>
<evidence type="ECO:0000256" key="3">
    <source>
        <dbReference type="ARBA" id="ARBA00022553"/>
    </source>
</evidence>
<evidence type="ECO:0000256" key="6">
    <source>
        <dbReference type="ARBA" id="ARBA00022777"/>
    </source>
</evidence>
<keyword evidence="6" id="KW-0418">Kinase</keyword>
<dbReference type="SMART" id="SM00387">
    <property type="entry name" value="HATPase_c"/>
    <property type="match status" value="1"/>
</dbReference>
<feature type="transmembrane region" description="Helical" evidence="11">
    <location>
        <begin position="109"/>
        <end position="127"/>
    </location>
</feature>
<dbReference type="Pfam" id="PF02518">
    <property type="entry name" value="HATPase_c"/>
    <property type="match status" value="1"/>
</dbReference>
<dbReference type="EC" id="2.7.13.3" evidence="2"/>
<dbReference type="InterPro" id="IPR050482">
    <property type="entry name" value="Sensor_HK_TwoCompSys"/>
</dbReference>
<dbReference type="InterPro" id="IPR011712">
    <property type="entry name" value="Sig_transdc_His_kin_sub3_dim/P"/>
</dbReference>
<evidence type="ECO:0000256" key="9">
    <source>
        <dbReference type="SAM" id="Coils"/>
    </source>
</evidence>
<feature type="region of interest" description="Disordered" evidence="10">
    <location>
        <begin position="217"/>
        <end position="242"/>
    </location>
</feature>
<organism evidence="13 14">
    <name type="scientific">Planobispora siamensis</name>
    <dbReference type="NCBI Taxonomy" id="936338"/>
    <lineage>
        <taxon>Bacteria</taxon>
        <taxon>Bacillati</taxon>
        <taxon>Actinomycetota</taxon>
        <taxon>Actinomycetes</taxon>
        <taxon>Streptosporangiales</taxon>
        <taxon>Streptosporangiaceae</taxon>
        <taxon>Planobispora</taxon>
    </lineage>
</organism>
<dbReference type="Gene3D" id="1.20.5.1930">
    <property type="match status" value="1"/>
</dbReference>
<name>A0A8J3SQ84_9ACTN</name>
<dbReference type="InterPro" id="IPR036890">
    <property type="entry name" value="HATPase_C_sf"/>
</dbReference>
<evidence type="ECO:0000256" key="2">
    <source>
        <dbReference type="ARBA" id="ARBA00012438"/>
    </source>
</evidence>
<dbReference type="CDD" id="cd16917">
    <property type="entry name" value="HATPase_UhpB-NarQ-NarX-like"/>
    <property type="match status" value="1"/>
</dbReference>
<reference evidence="13 14" key="1">
    <citation type="submission" date="2021-01" db="EMBL/GenBank/DDBJ databases">
        <title>Whole genome shotgun sequence of Planobispora siamensis NBRC 107568.</title>
        <authorList>
            <person name="Komaki H."/>
            <person name="Tamura T."/>
        </authorList>
    </citation>
    <scope>NUCLEOTIDE SEQUENCE [LARGE SCALE GENOMIC DNA]</scope>
    <source>
        <strain evidence="13 14">NBRC 107568</strain>
    </source>
</reference>
<evidence type="ECO:0000256" key="7">
    <source>
        <dbReference type="ARBA" id="ARBA00022840"/>
    </source>
</evidence>
<keyword evidence="14" id="KW-1185">Reference proteome</keyword>
<dbReference type="GO" id="GO:0016020">
    <property type="term" value="C:membrane"/>
    <property type="evidence" value="ECO:0007669"/>
    <property type="project" value="InterPro"/>
</dbReference>
<feature type="region of interest" description="Disordered" evidence="10">
    <location>
        <begin position="314"/>
        <end position="333"/>
    </location>
</feature>
<evidence type="ECO:0000256" key="8">
    <source>
        <dbReference type="ARBA" id="ARBA00023012"/>
    </source>
</evidence>
<evidence type="ECO:0000256" key="1">
    <source>
        <dbReference type="ARBA" id="ARBA00000085"/>
    </source>
</evidence>
<evidence type="ECO:0000256" key="4">
    <source>
        <dbReference type="ARBA" id="ARBA00022679"/>
    </source>
</evidence>
<feature type="region of interest" description="Disordered" evidence="10">
    <location>
        <begin position="343"/>
        <end position="447"/>
    </location>
</feature>
<dbReference type="RefSeq" id="WP_204068937.1">
    <property type="nucleotide sequence ID" value="NZ_BOOJ01000074.1"/>
</dbReference>
<keyword evidence="8" id="KW-0902">Two-component regulatory system</keyword>
<dbReference type="PANTHER" id="PTHR24421">
    <property type="entry name" value="NITRATE/NITRITE SENSOR PROTEIN NARX-RELATED"/>
    <property type="match status" value="1"/>
</dbReference>
<keyword evidence="3" id="KW-0597">Phosphoprotein</keyword>
<gene>
    <name evidence="13" type="ORF">Psi01_75420</name>
</gene>
<proteinExistence type="predicted"/>
<feature type="compositionally biased region" description="Basic and acidic residues" evidence="10">
    <location>
        <begin position="360"/>
        <end position="400"/>
    </location>
</feature>
<dbReference type="EMBL" id="BOOJ01000074">
    <property type="protein sequence ID" value="GIH96912.1"/>
    <property type="molecule type" value="Genomic_DNA"/>
</dbReference>
<evidence type="ECO:0000256" key="10">
    <source>
        <dbReference type="SAM" id="MobiDB-lite"/>
    </source>
</evidence>
<comment type="caution">
    <text evidence="13">The sequence shown here is derived from an EMBL/GenBank/DDBJ whole genome shotgun (WGS) entry which is preliminary data.</text>
</comment>
<evidence type="ECO:0000256" key="5">
    <source>
        <dbReference type="ARBA" id="ARBA00022741"/>
    </source>
</evidence>
<evidence type="ECO:0000259" key="12">
    <source>
        <dbReference type="SMART" id="SM00387"/>
    </source>
</evidence>
<dbReference type="AlphaFoldDB" id="A0A8J3SQ84"/>
<protein>
    <recommendedName>
        <fullName evidence="2">histidine kinase</fullName>
        <ecNumber evidence="2">2.7.13.3</ecNumber>
    </recommendedName>
</protein>
<keyword evidence="11" id="KW-0472">Membrane</keyword>
<dbReference type="GO" id="GO:0005524">
    <property type="term" value="F:ATP binding"/>
    <property type="evidence" value="ECO:0007669"/>
    <property type="project" value="UniProtKB-KW"/>
</dbReference>
<keyword evidence="7" id="KW-0067">ATP-binding</keyword>
<keyword evidence="5" id="KW-0547">Nucleotide-binding</keyword>
<dbReference type="SUPFAM" id="SSF55874">
    <property type="entry name" value="ATPase domain of HSP90 chaperone/DNA topoisomerase II/histidine kinase"/>
    <property type="match status" value="1"/>
</dbReference>
<comment type="catalytic activity">
    <reaction evidence="1">
        <text>ATP + protein L-histidine = ADP + protein N-phospho-L-histidine.</text>
        <dbReference type="EC" id="2.7.13.3"/>
    </reaction>
</comment>
<evidence type="ECO:0000313" key="14">
    <source>
        <dbReference type="Proteomes" id="UP000619788"/>
    </source>
</evidence>
<dbReference type="Pfam" id="PF07730">
    <property type="entry name" value="HisKA_3"/>
    <property type="match status" value="1"/>
</dbReference>
<dbReference type="InterPro" id="IPR003594">
    <property type="entry name" value="HATPase_dom"/>
</dbReference>
<feature type="transmembrane region" description="Helical" evidence="11">
    <location>
        <begin position="83"/>
        <end position="103"/>
    </location>
</feature>
<accession>A0A8J3SQ84</accession>
<dbReference type="Pfam" id="PF23539">
    <property type="entry name" value="DUF7134"/>
    <property type="match status" value="1"/>
</dbReference>
<dbReference type="PANTHER" id="PTHR24421:SF10">
    <property type="entry name" value="NITRATE_NITRITE SENSOR PROTEIN NARQ"/>
    <property type="match status" value="1"/>
</dbReference>
<feature type="transmembrane region" description="Helical" evidence="11">
    <location>
        <begin position="40"/>
        <end position="62"/>
    </location>
</feature>
<dbReference type="InterPro" id="IPR055558">
    <property type="entry name" value="DUF7134"/>
</dbReference>
<evidence type="ECO:0000313" key="13">
    <source>
        <dbReference type="EMBL" id="GIH96912.1"/>
    </source>
</evidence>
<feature type="domain" description="Histidine kinase/HSP90-like ATPase" evidence="12">
    <location>
        <begin position="274"/>
        <end position="415"/>
    </location>
</feature>
<sequence>MITGAVAVATLWSGLRWAGGGPGVVLLALGASVPLLWRRMAPVLTASAVCAATTGLAMVQALPPLPYGALVGAYTVAALSTRWVRLLSGVAGAGLLVVSLVLPGEPPESFGYVGMAFAAAWALGTGARARRAEIATLEERARRLEEERAAAAAHERTRIARDMHDVLTHSVGIMVVQADAGSLMVRADPDRAEAAFEAIGRTGREAVGQLRRVLGALRSGDGDGDGDGGGAGAPGGLAPPPGLGELGRLAERVRDTGLKVVVESSGEAGPVPADVDMAAYRLVQESLTNTLRHAGATTAWVRLRWSPESLRIEVTDDGRGPAPEGSAAGHGLIGMRERVTACGGTLWTGPGRSDSGQDNSGRDNSGRDNSGRDNSGRSDSGRDNSGRSDSGRDNSGRGEETGGGFTVAATLPIGPVPVGRMPGESARVGMVPDGTPMVGSPPDELPVEAVRREAGRGRRDAAGWRGGDR</sequence>
<keyword evidence="9" id="KW-0175">Coiled coil</keyword>
<keyword evidence="11" id="KW-1133">Transmembrane helix</keyword>
<keyword evidence="4" id="KW-0808">Transferase</keyword>
<dbReference type="Proteomes" id="UP000619788">
    <property type="component" value="Unassembled WGS sequence"/>
</dbReference>
<dbReference type="Gene3D" id="3.30.565.10">
    <property type="entry name" value="Histidine kinase-like ATPase, C-terminal domain"/>
    <property type="match status" value="1"/>
</dbReference>